<proteinExistence type="predicted"/>
<accession>A0ABV6E6A0</accession>
<dbReference type="Proteomes" id="UP001589698">
    <property type="component" value="Unassembled WGS sequence"/>
</dbReference>
<evidence type="ECO:0000256" key="2">
    <source>
        <dbReference type="SAM" id="SignalP"/>
    </source>
</evidence>
<dbReference type="InterPro" id="IPR006311">
    <property type="entry name" value="TAT_signal"/>
</dbReference>
<feature type="chain" id="PRO_5046790746" evidence="2">
    <location>
        <begin position="39"/>
        <end position="587"/>
    </location>
</feature>
<dbReference type="SUPFAM" id="SSF89372">
    <property type="entry name" value="Fucose-specific lectin"/>
    <property type="match status" value="1"/>
</dbReference>
<dbReference type="InterPro" id="IPR038765">
    <property type="entry name" value="Papain-like_cys_pep_sf"/>
</dbReference>
<dbReference type="PROSITE" id="PS50911">
    <property type="entry name" value="CHAP"/>
    <property type="match status" value="1"/>
</dbReference>
<evidence type="ECO:0000256" key="1">
    <source>
        <dbReference type="SAM" id="MobiDB-lite"/>
    </source>
</evidence>
<keyword evidence="5" id="KW-1185">Reference proteome</keyword>
<dbReference type="SUPFAM" id="SSF54001">
    <property type="entry name" value="Cysteine proteinases"/>
    <property type="match status" value="1"/>
</dbReference>
<organism evidence="4 5">
    <name type="scientific">Nocardioides zeicaulis</name>
    <dbReference type="NCBI Taxonomy" id="1776857"/>
    <lineage>
        <taxon>Bacteria</taxon>
        <taxon>Bacillati</taxon>
        <taxon>Actinomycetota</taxon>
        <taxon>Actinomycetes</taxon>
        <taxon>Propionibacteriales</taxon>
        <taxon>Nocardioidaceae</taxon>
        <taxon>Nocardioides</taxon>
    </lineage>
</organism>
<dbReference type="RefSeq" id="WP_378520295.1">
    <property type="nucleotide sequence ID" value="NZ_JBHLXH010000002.1"/>
</dbReference>
<dbReference type="PROSITE" id="PS51318">
    <property type="entry name" value="TAT"/>
    <property type="match status" value="1"/>
</dbReference>
<dbReference type="Gene3D" id="3.90.1720.10">
    <property type="entry name" value="endopeptidase domain like (from Nostoc punctiforme)"/>
    <property type="match status" value="1"/>
</dbReference>
<dbReference type="Pfam" id="PF05257">
    <property type="entry name" value="CHAP"/>
    <property type="match status" value="1"/>
</dbReference>
<sequence length="587" mass="60990">MGIFKGTRRQGRRGVAHALVTAAAAGGLLVVAAPAAQASDDYPWAWQGQCPIVPQEPIEEPTPTAPPTPTPGPATPGPATPGPGPGTPGAPATPAVEPPPPPPPVLDPVTGHLYDPRGPKPTCARRVWSIGGSIGDPWGFVLRNCTSFVAWRLHERNHLTGFSNSFRGRHWGNAANWDDVARSLGYRVDSVPAIGAVAQTDSGRVGHVAWVSAIGPGTVTVEEYNHALPGGYGTRTVPVSDFRYLHLDDVAPSPYVGSDRPLVAVPDGLGESWTARVDDAGTLRVARPGREARVVGRPGGFSRLAAPALAVDAHRRPWLAATTADGRVLAGTLRGTRFVLRPVAGAAATSSPAVALSRTGRPVVAATSADGTLTTRRLTRAGRWSRPERVGRPGSWSTHAAPVLGHDVAGRTWLVAVTVGGTTWARGLERGRLVRLPGATASATSTPALSLAQDGTAYLHQVGADGRLLVRTLHAGRWGRPEALPGRWSVYGSPAVRVVGGQLVVAATDAGGAVQVRSAVPGRRTHFTARVRSTGDPTASPAVVTRARSGVFVVVGEGPRTGRARLLTRPAAALVRDSSPTRAGFTS</sequence>
<feature type="region of interest" description="Disordered" evidence="1">
    <location>
        <begin position="54"/>
        <end position="117"/>
    </location>
</feature>
<feature type="compositionally biased region" description="Pro residues" evidence="1">
    <location>
        <begin position="63"/>
        <end position="88"/>
    </location>
</feature>
<comment type="caution">
    <text evidence="4">The sequence shown here is derived from an EMBL/GenBank/DDBJ whole genome shotgun (WGS) entry which is preliminary data.</text>
</comment>
<protein>
    <submittedName>
        <fullName evidence="4">CHAP domain-containing protein</fullName>
    </submittedName>
</protein>
<gene>
    <name evidence="4" type="ORF">ACFFJG_18725</name>
</gene>
<dbReference type="InterPro" id="IPR007921">
    <property type="entry name" value="CHAP_dom"/>
</dbReference>
<keyword evidence="2" id="KW-0732">Signal</keyword>
<name>A0ABV6E6A0_9ACTN</name>
<feature type="compositionally biased region" description="Pro residues" evidence="1">
    <location>
        <begin position="96"/>
        <end position="106"/>
    </location>
</feature>
<dbReference type="EMBL" id="JBHLXH010000002">
    <property type="protein sequence ID" value="MFC0224529.1"/>
    <property type="molecule type" value="Genomic_DNA"/>
</dbReference>
<feature type="domain" description="Peptidase C51" evidence="3">
    <location>
        <begin position="120"/>
        <end position="246"/>
    </location>
</feature>
<reference evidence="4 5" key="1">
    <citation type="submission" date="2024-09" db="EMBL/GenBank/DDBJ databases">
        <authorList>
            <person name="Sun Q."/>
            <person name="Mori K."/>
        </authorList>
    </citation>
    <scope>NUCLEOTIDE SEQUENCE [LARGE SCALE GENOMIC DNA]</scope>
    <source>
        <strain evidence="4 5">CCM 8654</strain>
    </source>
</reference>
<evidence type="ECO:0000313" key="4">
    <source>
        <dbReference type="EMBL" id="MFC0224529.1"/>
    </source>
</evidence>
<feature type="signal peptide" evidence="2">
    <location>
        <begin position="1"/>
        <end position="38"/>
    </location>
</feature>
<evidence type="ECO:0000259" key="3">
    <source>
        <dbReference type="PROSITE" id="PS50911"/>
    </source>
</evidence>
<evidence type="ECO:0000313" key="5">
    <source>
        <dbReference type="Proteomes" id="UP001589698"/>
    </source>
</evidence>